<dbReference type="EMBL" id="MT142590">
    <property type="protein sequence ID" value="QJA85706.1"/>
    <property type="molecule type" value="Genomic_DNA"/>
</dbReference>
<reference evidence="1" key="1">
    <citation type="submission" date="2020-03" db="EMBL/GenBank/DDBJ databases">
        <title>The deep terrestrial virosphere.</title>
        <authorList>
            <person name="Holmfeldt K."/>
            <person name="Nilsson E."/>
            <person name="Simone D."/>
            <person name="Lopez-Fernandez M."/>
            <person name="Wu X."/>
            <person name="de Brujin I."/>
            <person name="Lundin D."/>
            <person name="Andersson A."/>
            <person name="Bertilsson S."/>
            <person name="Dopson M."/>
        </authorList>
    </citation>
    <scope>NUCLEOTIDE SEQUENCE</scope>
    <source>
        <strain evidence="1">MM415A03504</strain>
        <strain evidence="2">MM415B02183</strain>
    </source>
</reference>
<proteinExistence type="predicted"/>
<organism evidence="1">
    <name type="scientific">viral metagenome</name>
    <dbReference type="NCBI Taxonomy" id="1070528"/>
    <lineage>
        <taxon>unclassified sequences</taxon>
        <taxon>metagenomes</taxon>
        <taxon>organismal metagenomes</taxon>
    </lineage>
</organism>
<evidence type="ECO:0008006" key="3">
    <source>
        <dbReference type="Google" id="ProtNLM"/>
    </source>
</evidence>
<evidence type="ECO:0000313" key="2">
    <source>
        <dbReference type="EMBL" id="QJA85706.1"/>
    </source>
</evidence>
<dbReference type="EMBL" id="MT141830">
    <property type="protein sequence ID" value="QJA70899.1"/>
    <property type="molecule type" value="Genomic_DNA"/>
</dbReference>
<name>A0A6M3JL11_9ZZZZ</name>
<sequence>MNKLLCICIILLVAAVMVANSGVTYYKNYPEEHPIVNLPVALRQENYNNGSCVWATTISLLRWQGQYEMADWIRKARSGGVLTSKLLQSMDKAGLTFAGTDEGDVSFLEWSCRTRRGAAIVINDGAHMVALVDMDEDRACILDNNSIEQYIWISRGALIREWKKSGGLAFTPVYSPASPLP</sequence>
<evidence type="ECO:0000313" key="1">
    <source>
        <dbReference type="EMBL" id="QJA70899.1"/>
    </source>
</evidence>
<accession>A0A6M3JL11</accession>
<protein>
    <recommendedName>
        <fullName evidence="3">Peptidase C39 domain-containing protein</fullName>
    </recommendedName>
</protein>
<dbReference type="AlphaFoldDB" id="A0A6M3JL11"/>
<gene>
    <name evidence="1" type="ORF">MM415A03504_0002</name>
    <name evidence="2" type="ORF">MM415B02183_0007</name>
</gene>